<organism evidence="6 7">
    <name type="scientific">Streptomyces exfoliatus</name>
    <name type="common">Streptomyces hydrogenans</name>
    <dbReference type="NCBI Taxonomy" id="1905"/>
    <lineage>
        <taxon>Bacteria</taxon>
        <taxon>Bacillati</taxon>
        <taxon>Actinomycetota</taxon>
        <taxon>Actinomycetes</taxon>
        <taxon>Kitasatosporales</taxon>
        <taxon>Streptomycetaceae</taxon>
        <taxon>Streptomyces</taxon>
    </lineage>
</organism>
<sequence length="504" mass="55756">MTRVPEPQEELFDPAEIARQILRSTPHPAVPAQAPTTTVPPHATEHGLLPDSLSDRGNAKLFVTLYGRDFRHVPGIGWYRWSGYRWALDEDDTVVWAAGEMAESLAENDPSGRCSTAELRRHQRRALSTSGMKAMLLQAKAAPGMVLNAARLDADPYALCTPNGVVDLATGQLSAPDPEKHFHSRATSVSARAMSTPRWDRFLTDTFGDDEDGRALIDFLHELLGYSITGDVGAQIMPFLYGQGKNGKSVLLDVMVKLLGDYADAAPPGFLMARPFEGHPTDLAELHGRRIIVCSELKPGDRFDEARVKLLTGGDRIKARRMRQDFFSFTPTHKLWLLGNHRPEVGTGGYAFWRRMKLIPFERVVAADRQIDNLADVLVTEEGPGILHWLIAGARRYLSGPRDLTGPQQVRTATTAYAETEDHTGRFLGECCTLDPAMRAEQSQLYSSYTGWCRLEGANPVSSRAFAARVRETIGISTPKQMILSNQRKFYPGIGLNAEMGETV</sequence>
<evidence type="ECO:0000313" key="6">
    <source>
        <dbReference type="EMBL" id="MEU7296390.1"/>
    </source>
</evidence>
<evidence type="ECO:0000313" key="7">
    <source>
        <dbReference type="Proteomes" id="UP001551210"/>
    </source>
</evidence>
<keyword evidence="1" id="KW-0547">Nucleotide-binding</keyword>
<dbReference type="InterPro" id="IPR027417">
    <property type="entry name" value="P-loop_NTPase"/>
</dbReference>
<accession>A0ABV3D1S2</accession>
<feature type="domain" description="SF3 helicase" evidence="5">
    <location>
        <begin position="215"/>
        <end position="374"/>
    </location>
</feature>
<dbReference type="InterPro" id="IPR006500">
    <property type="entry name" value="Helicase_put_C_phage/plasmid"/>
</dbReference>
<dbReference type="InterPro" id="IPR045455">
    <property type="entry name" value="NrS-1_pol-like_helicase"/>
</dbReference>
<keyword evidence="2" id="KW-0378">Hydrolase</keyword>
<comment type="caution">
    <text evidence="6">The sequence shown here is derived from an EMBL/GenBank/DDBJ whole genome shotgun (WGS) entry which is preliminary data.</text>
</comment>
<dbReference type="NCBIfam" id="TIGR01613">
    <property type="entry name" value="primase_Cterm"/>
    <property type="match status" value="1"/>
</dbReference>
<dbReference type="PANTHER" id="PTHR35372:SF2">
    <property type="entry name" value="SF3 HELICASE DOMAIN-CONTAINING PROTEIN"/>
    <property type="match status" value="1"/>
</dbReference>
<dbReference type="Pfam" id="PF08706">
    <property type="entry name" value="D5_N"/>
    <property type="match status" value="1"/>
</dbReference>
<evidence type="ECO:0000256" key="2">
    <source>
        <dbReference type="ARBA" id="ARBA00022801"/>
    </source>
</evidence>
<evidence type="ECO:0000259" key="5">
    <source>
        <dbReference type="PROSITE" id="PS51206"/>
    </source>
</evidence>
<name>A0ABV3D1S2_STREX</name>
<feature type="compositionally biased region" description="Low complexity" evidence="4">
    <location>
        <begin position="27"/>
        <end position="42"/>
    </location>
</feature>
<protein>
    <submittedName>
        <fullName evidence="6">Phage/plasmid primase, P4 family</fullName>
    </submittedName>
</protein>
<feature type="region of interest" description="Disordered" evidence="4">
    <location>
        <begin position="27"/>
        <end position="51"/>
    </location>
</feature>
<evidence type="ECO:0000256" key="1">
    <source>
        <dbReference type="ARBA" id="ARBA00022741"/>
    </source>
</evidence>
<proteinExistence type="predicted"/>
<gene>
    <name evidence="6" type="ORF">AB0A76_24810</name>
</gene>
<dbReference type="RefSeq" id="WP_030223044.1">
    <property type="nucleotide sequence ID" value="NZ_JBEZAM010000041.1"/>
</dbReference>
<dbReference type="InterPro" id="IPR051620">
    <property type="entry name" value="ORF904-like_C"/>
</dbReference>
<reference evidence="6 7" key="1">
    <citation type="submission" date="2024-06" db="EMBL/GenBank/DDBJ databases">
        <title>The Natural Products Discovery Center: Release of the First 8490 Sequenced Strains for Exploring Actinobacteria Biosynthetic Diversity.</title>
        <authorList>
            <person name="Kalkreuter E."/>
            <person name="Kautsar S.A."/>
            <person name="Yang D."/>
            <person name="Bader C.D."/>
            <person name="Teijaro C.N."/>
            <person name="Fluegel L."/>
            <person name="Davis C.M."/>
            <person name="Simpson J.R."/>
            <person name="Lauterbach L."/>
            <person name="Steele A.D."/>
            <person name="Gui C."/>
            <person name="Meng S."/>
            <person name="Li G."/>
            <person name="Viehrig K."/>
            <person name="Ye F."/>
            <person name="Su P."/>
            <person name="Kiefer A.F."/>
            <person name="Nichols A."/>
            <person name="Cepeda A.J."/>
            <person name="Yan W."/>
            <person name="Fan B."/>
            <person name="Jiang Y."/>
            <person name="Adhikari A."/>
            <person name="Zheng C.-J."/>
            <person name="Schuster L."/>
            <person name="Cowan T.M."/>
            <person name="Smanski M.J."/>
            <person name="Chevrette M.G."/>
            <person name="De Carvalho L.P.S."/>
            <person name="Shen B."/>
        </authorList>
    </citation>
    <scope>NUCLEOTIDE SEQUENCE [LARGE SCALE GENOMIC DNA]</scope>
    <source>
        <strain evidence="6 7">NPDC045705</strain>
    </source>
</reference>
<dbReference type="SUPFAM" id="SSF52540">
    <property type="entry name" value="P-loop containing nucleoside triphosphate hydrolases"/>
    <property type="match status" value="1"/>
</dbReference>
<dbReference type="Proteomes" id="UP001551210">
    <property type="component" value="Unassembled WGS sequence"/>
</dbReference>
<dbReference type="PROSITE" id="PS51206">
    <property type="entry name" value="SF3_HELICASE_1"/>
    <property type="match status" value="1"/>
</dbReference>
<dbReference type="InterPro" id="IPR014015">
    <property type="entry name" value="Helicase_SF3_DNA-vir"/>
</dbReference>
<dbReference type="PANTHER" id="PTHR35372">
    <property type="entry name" value="ATP BINDING PROTEIN-RELATED"/>
    <property type="match status" value="1"/>
</dbReference>
<dbReference type="Gene3D" id="3.40.50.300">
    <property type="entry name" value="P-loop containing nucleotide triphosphate hydrolases"/>
    <property type="match status" value="1"/>
</dbReference>
<dbReference type="EMBL" id="JBEZAM010000041">
    <property type="protein sequence ID" value="MEU7296390.1"/>
    <property type="molecule type" value="Genomic_DNA"/>
</dbReference>
<evidence type="ECO:0000256" key="4">
    <source>
        <dbReference type="SAM" id="MobiDB-lite"/>
    </source>
</evidence>
<keyword evidence="7" id="KW-1185">Reference proteome</keyword>
<dbReference type="SMART" id="SM00885">
    <property type="entry name" value="D5_N"/>
    <property type="match status" value="1"/>
</dbReference>
<dbReference type="InterPro" id="IPR014818">
    <property type="entry name" value="Phage/plasmid_primase_P4_C"/>
</dbReference>
<keyword evidence="3" id="KW-0067">ATP-binding</keyword>
<dbReference type="Pfam" id="PF19263">
    <property type="entry name" value="DUF5906"/>
    <property type="match status" value="1"/>
</dbReference>
<evidence type="ECO:0000256" key="3">
    <source>
        <dbReference type="ARBA" id="ARBA00022840"/>
    </source>
</evidence>